<protein>
    <recommendedName>
        <fullName evidence="11">Undecaprenyl-phosphate alpha-N-acetylglucosaminyl 1-phosphate transferase</fullName>
    </recommendedName>
</protein>
<organism evidence="9 10">
    <name type="scientific">Polaribacter filamentus</name>
    <dbReference type="NCBI Taxonomy" id="53483"/>
    <lineage>
        <taxon>Bacteria</taxon>
        <taxon>Pseudomonadati</taxon>
        <taxon>Bacteroidota</taxon>
        <taxon>Flavobacteriia</taxon>
        <taxon>Flavobacteriales</taxon>
        <taxon>Flavobacteriaceae</taxon>
    </lineage>
</organism>
<reference evidence="9 10" key="1">
    <citation type="submission" date="2016-11" db="EMBL/GenBank/DDBJ databases">
        <title>Trade-off between light-utilization and light-protection in marine flavobacteria.</title>
        <authorList>
            <person name="Kumagai Y."/>
        </authorList>
    </citation>
    <scope>NUCLEOTIDE SEQUENCE [LARGE SCALE GENOMIC DNA]</scope>
    <source>
        <strain evidence="9 10">ATCC 700397</strain>
    </source>
</reference>
<dbReference type="RefSeq" id="WP_104810045.1">
    <property type="nucleotide sequence ID" value="NZ_MQUA01000013.1"/>
</dbReference>
<evidence type="ECO:0000256" key="3">
    <source>
        <dbReference type="ARBA" id="ARBA00022679"/>
    </source>
</evidence>
<evidence type="ECO:0000256" key="4">
    <source>
        <dbReference type="ARBA" id="ARBA00022692"/>
    </source>
</evidence>
<dbReference type="GO" id="GO:0071555">
    <property type="term" value="P:cell wall organization"/>
    <property type="evidence" value="ECO:0007669"/>
    <property type="project" value="TreeGrafter"/>
</dbReference>
<keyword evidence="7" id="KW-0460">Magnesium</keyword>
<gene>
    <name evidence="9" type="ORF">BST83_12260</name>
</gene>
<accession>A0A2S7KYZ8</accession>
<proteinExistence type="predicted"/>
<feature type="binding site" evidence="7">
    <location>
        <position position="172"/>
    </location>
    <ligand>
        <name>Mg(2+)</name>
        <dbReference type="ChEBI" id="CHEBI:18420"/>
    </ligand>
</feature>
<dbReference type="InterPro" id="IPR000715">
    <property type="entry name" value="Glycosyl_transferase_4"/>
</dbReference>
<dbReference type="GO" id="GO:0046872">
    <property type="term" value="F:metal ion binding"/>
    <property type="evidence" value="ECO:0007669"/>
    <property type="project" value="UniProtKB-KW"/>
</dbReference>
<evidence type="ECO:0000256" key="8">
    <source>
        <dbReference type="SAM" id="Phobius"/>
    </source>
</evidence>
<comment type="cofactor">
    <cofactor evidence="7">
        <name>Mg(2+)</name>
        <dbReference type="ChEBI" id="CHEBI:18420"/>
    </cofactor>
</comment>
<feature type="transmembrane region" description="Helical" evidence="8">
    <location>
        <begin position="153"/>
        <end position="174"/>
    </location>
</feature>
<evidence type="ECO:0000313" key="9">
    <source>
        <dbReference type="EMBL" id="PQB07840.1"/>
    </source>
</evidence>
<comment type="caution">
    <text evidence="9">The sequence shown here is derived from an EMBL/GenBank/DDBJ whole genome shotgun (WGS) entry which is preliminary data.</text>
</comment>
<dbReference type="PANTHER" id="PTHR22926:SF3">
    <property type="entry name" value="UNDECAPRENYL-PHOSPHATE ALPHA-N-ACETYLGLUCOSAMINYL 1-PHOSPHATE TRANSFERASE"/>
    <property type="match status" value="1"/>
</dbReference>
<evidence type="ECO:0000256" key="2">
    <source>
        <dbReference type="ARBA" id="ARBA00022475"/>
    </source>
</evidence>
<evidence type="ECO:0000256" key="5">
    <source>
        <dbReference type="ARBA" id="ARBA00022989"/>
    </source>
</evidence>
<dbReference type="GO" id="GO:0005886">
    <property type="term" value="C:plasma membrane"/>
    <property type="evidence" value="ECO:0007669"/>
    <property type="project" value="UniProtKB-SubCell"/>
</dbReference>
<evidence type="ECO:0000256" key="7">
    <source>
        <dbReference type="PIRSR" id="PIRSR600715-1"/>
    </source>
</evidence>
<dbReference type="GO" id="GO:0009103">
    <property type="term" value="P:lipopolysaccharide biosynthetic process"/>
    <property type="evidence" value="ECO:0007669"/>
    <property type="project" value="TreeGrafter"/>
</dbReference>
<dbReference type="AlphaFoldDB" id="A0A2S7KYZ8"/>
<evidence type="ECO:0000313" key="10">
    <source>
        <dbReference type="Proteomes" id="UP000239522"/>
    </source>
</evidence>
<keyword evidence="2" id="KW-1003">Cell membrane</keyword>
<feature type="transmembrane region" description="Helical" evidence="8">
    <location>
        <begin position="20"/>
        <end position="42"/>
    </location>
</feature>
<feature type="transmembrane region" description="Helical" evidence="8">
    <location>
        <begin position="63"/>
        <end position="84"/>
    </location>
</feature>
<keyword evidence="4 8" id="KW-0812">Transmembrane</keyword>
<dbReference type="Proteomes" id="UP000239522">
    <property type="component" value="Unassembled WGS sequence"/>
</dbReference>
<comment type="subcellular location">
    <subcellularLocation>
        <location evidence="1">Cell membrane</location>
        <topology evidence="1">Multi-pass membrane protein</topology>
    </subcellularLocation>
</comment>
<dbReference type="Pfam" id="PF00953">
    <property type="entry name" value="Glycos_transf_4"/>
    <property type="match status" value="1"/>
</dbReference>
<keyword evidence="3" id="KW-0808">Transferase</keyword>
<evidence type="ECO:0008006" key="11">
    <source>
        <dbReference type="Google" id="ProtNLM"/>
    </source>
</evidence>
<evidence type="ECO:0000256" key="1">
    <source>
        <dbReference type="ARBA" id="ARBA00004651"/>
    </source>
</evidence>
<keyword evidence="5 8" id="KW-1133">Transmembrane helix</keyword>
<dbReference type="GO" id="GO:0044038">
    <property type="term" value="P:cell wall macromolecule biosynthetic process"/>
    <property type="evidence" value="ECO:0007669"/>
    <property type="project" value="TreeGrafter"/>
</dbReference>
<dbReference type="OrthoDB" id="662756at2"/>
<sequence>MDTKSYIFLSLSQEITLSNLLYFLIILFLGVFVTSLAIIPKIRSLSLKLRFTDSSDERSSHTGTIPSFGGVAFYISYILVLFFIQPIDTNHVSLTLLSSISVMFFTGLLDDVRNLSPKIKFLGQCIAVSILMAQPDFRILTLHGFMGVYEIPLVLSVLGSMFFLLGLINAFNLIDGIDGLTGITGIIAASFYSFMFYNLGLIFIWRLV</sequence>
<dbReference type="EMBL" id="MQUA01000013">
    <property type="protein sequence ID" value="PQB07840.1"/>
    <property type="molecule type" value="Genomic_DNA"/>
</dbReference>
<keyword evidence="7" id="KW-0479">Metal-binding</keyword>
<dbReference type="PANTHER" id="PTHR22926">
    <property type="entry name" value="PHOSPHO-N-ACETYLMURAMOYL-PENTAPEPTIDE-TRANSFERASE"/>
    <property type="match status" value="1"/>
</dbReference>
<feature type="transmembrane region" description="Helical" evidence="8">
    <location>
        <begin position="186"/>
        <end position="205"/>
    </location>
</feature>
<evidence type="ECO:0000256" key="6">
    <source>
        <dbReference type="ARBA" id="ARBA00023136"/>
    </source>
</evidence>
<keyword evidence="6 8" id="KW-0472">Membrane</keyword>
<keyword evidence="10" id="KW-1185">Reference proteome</keyword>
<dbReference type="InterPro" id="IPR018480">
    <property type="entry name" value="PNAcMuramoyl-5peptid_Trfase_CS"/>
</dbReference>
<dbReference type="PROSITE" id="PS01348">
    <property type="entry name" value="MRAY_2"/>
    <property type="match status" value="1"/>
</dbReference>
<dbReference type="GO" id="GO:0016780">
    <property type="term" value="F:phosphotransferase activity, for other substituted phosphate groups"/>
    <property type="evidence" value="ECO:0007669"/>
    <property type="project" value="InterPro"/>
</dbReference>
<name>A0A2S7KYZ8_9FLAO</name>
<dbReference type="CDD" id="cd06853">
    <property type="entry name" value="GT_WecA_like"/>
    <property type="match status" value="1"/>
</dbReference>